<dbReference type="InterPro" id="IPR013177">
    <property type="entry name" value="Ribosomal_mS38_C"/>
</dbReference>
<comment type="subcellular location">
    <subcellularLocation>
        <location evidence="1">Mitochondrion</location>
    </subcellularLocation>
</comment>
<feature type="domain" description="Ribosomal protein mS38 C-terminal" evidence="6">
    <location>
        <begin position="78"/>
        <end position="111"/>
    </location>
</feature>
<dbReference type="AlphaFoldDB" id="W0TFU3"/>
<feature type="region of interest" description="Disordered" evidence="5">
    <location>
        <begin position="49"/>
        <end position="112"/>
    </location>
</feature>
<dbReference type="GeneID" id="34716926"/>
<evidence type="ECO:0000256" key="4">
    <source>
        <dbReference type="ARBA" id="ARBA00035682"/>
    </source>
</evidence>
<evidence type="ECO:0000313" key="7">
    <source>
        <dbReference type="EMBL" id="BAO40974.1"/>
    </source>
</evidence>
<dbReference type="Proteomes" id="UP000065495">
    <property type="component" value="Chromosome 5"/>
</dbReference>
<dbReference type="RefSeq" id="XP_022676784.1">
    <property type="nucleotide sequence ID" value="XM_022820308.1"/>
</dbReference>
<dbReference type="Pfam" id="PF08213">
    <property type="entry name" value="COX24_C"/>
    <property type="match status" value="1"/>
</dbReference>
<evidence type="ECO:0000256" key="5">
    <source>
        <dbReference type="SAM" id="MobiDB-lite"/>
    </source>
</evidence>
<comment type="similarity">
    <text evidence="3">Belongs to the mitochondrion-specific ribosomal protein mS38 family.</text>
</comment>
<protein>
    <recommendedName>
        <fullName evidence="4">Small ribosomal subunit protein mS38</fullName>
    </recommendedName>
</protein>
<dbReference type="KEGG" id="kmx:KLMA_50320"/>
<dbReference type="VEuPathDB" id="FungiDB:KLMA_50320"/>
<evidence type="ECO:0000259" key="6">
    <source>
        <dbReference type="SMART" id="SM01155"/>
    </source>
</evidence>
<dbReference type="SMART" id="SM01155">
    <property type="entry name" value="DUF1713"/>
    <property type="match status" value="1"/>
</dbReference>
<feature type="compositionally biased region" description="Basic residues" evidence="5">
    <location>
        <begin position="84"/>
        <end position="106"/>
    </location>
</feature>
<dbReference type="PANTHER" id="PTHR32035">
    <property type="entry name" value="AURORA KINASE A-INTERACTING PROTEIN"/>
    <property type="match status" value="1"/>
</dbReference>
<accession>W0TFU3</accession>
<sequence length="112" mass="12500">MLRSVFGPRIGCFVAQNAFFGARRMGMVTMTRSEGSLLGGMVPLARPMGSPMGSPLSSLIGSPLTSPLETPSETPDMHLDSVMRKRRTKMKKHKLRKRRKRQKAEKRKQSQG</sequence>
<keyword evidence="2" id="KW-0496">Mitochondrion</keyword>
<dbReference type="PANTHER" id="PTHR32035:SF3">
    <property type="entry name" value="SMALL RIBOSOMAL SUBUNIT PROTEIN MS38"/>
    <property type="match status" value="1"/>
</dbReference>
<evidence type="ECO:0000256" key="2">
    <source>
        <dbReference type="ARBA" id="ARBA00023128"/>
    </source>
</evidence>
<dbReference type="GO" id="GO:0005739">
    <property type="term" value="C:mitochondrion"/>
    <property type="evidence" value="ECO:0007669"/>
    <property type="project" value="UniProtKB-SubCell"/>
</dbReference>
<gene>
    <name evidence="7" type="ORF">KLMA_50320</name>
</gene>
<dbReference type="EMBL" id="AP012217">
    <property type="protein sequence ID" value="BAO40974.1"/>
    <property type="molecule type" value="Genomic_DNA"/>
</dbReference>
<evidence type="ECO:0000256" key="1">
    <source>
        <dbReference type="ARBA" id="ARBA00004173"/>
    </source>
</evidence>
<reference evidence="7 8" key="1">
    <citation type="journal article" date="2015" name="Biotechnol. Biofuels">
        <title>Genetic basis of the highly efficient yeast Kluyveromyces marxianus: complete genome sequence and transcriptome analyses.</title>
        <authorList>
            <person name="Lertwattanasakul N."/>
            <person name="Kosaka T."/>
            <person name="Hosoyama A."/>
            <person name="Suzuki Y."/>
            <person name="Rodrussamee N."/>
            <person name="Matsutani M."/>
            <person name="Murata M."/>
            <person name="Fujimoto N."/>
            <person name="Suprayogi"/>
            <person name="Tsuchikane K."/>
            <person name="Limtong S."/>
            <person name="Fujita N."/>
            <person name="Yamada M."/>
        </authorList>
    </citation>
    <scope>NUCLEOTIDE SEQUENCE [LARGE SCALE GENOMIC DNA]</scope>
    <source>
        <strain evidence="8">DMKU3-1042 / BCC 29191 / NBRC 104275</strain>
    </source>
</reference>
<evidence type="ECO:0000256" key="3">
    <source>
        <dbReference type="ARBA" id="ARBA00035647"/>
    </source>
</evidence>
<proteinExistence type="inferred from homology"/>
<evidence type="ECO:0000313" key="8">
    <source>
        <dbReference type="Proteomes" id="UP000065495"/>
    </source>
</evidence>
<organism evidence="7 8">
    <name type="scientific">Kluyveromyces marxianus (strain DMKU3-1042 / BCC 29191 / NBRC 104275)</name>
    <name type="common">Yeast</name>
    <name type="synonym">Candida kefyr</name>
    <dbReference type="NCBI Taxonomy" id="1003335"/>
    <lineage>
        <taxon>Eukaryota</taxon>
        <taxon>Fungi</taxon>
        <taxon>Dikarya</taxon>
        <taxon>Ascomycota</taxon>
        <taxon>Saccharomycotina</taxon>
        <taxon>Saccharomycetes</taxon>
        <taxon>Saccharomycetales</taxon>
        <taxon>Saccharomycetaceae</taxon>
        <taxon>Kluyveromyces</taxon>
    </lineage>
</organism>
<feature type="compositionally biased region" description="Low complexity" evidence="5">
    <location>
        <begin position="49"/>
        <end position="68"/>
    </location>
</feature>
<name>W0TFU3_KLUMD</name>